<reference evidence="2 3" key="1">
    <citation type="journal article" date="2020" name="Mol. Biol. Evol.">
        <title>Distinct Expression and Methylation Patterns for Genes with Different Fates following a Single Whole-Genome Duplication in Flowering Plants.</title>
        <authorList>
            <person name="Shi T."/>
            <person name="Rahmani R.S."/>
            <person name="Gugger P.F."/>
            <person name="Wang M."/>
            <person name="Li H."/>
            <person name="Zhang Y."/>
            <person name="Li Z."/>
            <person name="Wang Q."/>
            <person name="Van de Peer Y."/>
            <person name="Marchal K."/>
            <person name="Chen J."/>
        </authorList>
    </citation>
    <scope>NUCLEOTIDE SEQUENCE [LARGE SCALE GENOMIC DNA]</scope>
    <source>
        <tissue evidence="2">Leaf</tissue>
    </source>
</reference>
<accession>A0A822ZM56</accession>
<name>A0A822ZM56_NELNU</name>
<feature type="region of interest" description="Disordered" evidence="1">
    <location>
        <begin position="95"/>
        <end position="116"/>
    </location>
</feature>
<evidence type="ECO:0000313" key="3">
    <source>
        <dbReference type="Proteomes" id="UP000607653"/>
    </source>
</evidence>
<proteinExistence type="predicted"/>
<keyword evidence="3" id="KW-1185">Reference proteome</keyword>
<dbReference type="AlphaFoldDB" id="A0A822ZM56"/>
<evidence type="ECO:0000313" key="2">
    <source>
        <dbReference type="EMBL" id="DAD45987.1"/>
    </source>
</evidence>
<sequence>MGNDITDDPFVLASQVIKVFYVEDESYKDWFVVMQDKVRDMYDMGGELCVNKEHLVEQVAKDTFNVTHNQNEWIRMKVDDNDDDDDDDDELCITQNAEDELDEGNETKDDGEENFF</sequence>
<protein>
    <recommendedName>
        <fullName evidence="4">DUF4216 domain-containing protein</fullName>
    </recommendedName>
</protein>
<evidence type="ECO:0000256" key="1">
    <source>
        <dbReference type="SAM" id="MobiDB-lite"/>
    </source>
</evidence>
<comment type="caution">
    <text evidence="2">The sequence shown here is derived from an EMBL/GenBank/DDBJ whole genome shotgun (WGS) entry which is preliminary data.</text>
</comment>
<organism evidence="2 3">
    <name type="scientific">Nelumbo nucifera</name>
    <name type="common">Sacred lotus</name>
    <dbReference type="NCBI Taxonomy" id="4432"/>
    <lineage>
        <taxon>Eukaryota</taxon>
        <taxon>Viridiplantae</taxon>
        <taxon>Streptophyta</taxon>
        <taxon>Embryophyta</taxon>
        <taxon>Tracheophyta</taxon>
        <taxon>Spermatophyta</taxon>
        <taxon>Magnoliopsida</taxon>
        <taxon>Proteales</taxon>
        <taxon>Nelumbonaceae</taxon>
        <taxon>Nelumbo</taxon>
    </lineage>
</organism>
<dbReference type="EMBL" id="DUZY01000007">
    <property type="protein sequence ID" value="DAD45987.1"/>
    <property type="molecule type" value="Genomic_DNA"/>
</dbReference>
<gene>
    <name evidence="2" type="ORF">HUJ06_004217</name>
</gene>
<evidence type="ECO:0008006" key="4">
    <source>
        <dbReference type="Google" id="ProtNLM"/>
    </source>
</evidence>
<dbReference type="Proteomes" id="UP000607653">
    <property type="component" value="Unassembled WGS sequence"/>
</dbReference>